<dbReference type="InterPro" id="IPR045079">
    <property type="entry name" value="Oxoprolinase-like"/>
</dbReference>
<reference evidence="2 3" key="1">
    <citation type="submission" date="2019-07" db="EMBL/GenBank/DDBJ databases">
        <title>New species of Amycolatopsis and Streptomyces.</title>
        <authorList>
            <person name="Duangmal K."/>
            <person name="Teo W.F.A."/>
            <person name="Lipun K."/>
        </authorList>
    </citation>
    <scope>NUCLEOTIDE SEQUENCE [LARGE SCALE GENOMIC DNA]</scope>
    <source>
        <strain evidence="2 3">JCM 30562</strain>
    </source>
</reference>
<dbReference type="AlphaFoldDB" id="A0A557ZSL3"/>
<comment type="caution">
    <text evidence="2">The sequence shown here is derived from an EMBL/GenBank/DDBJ whole genome shotgun (WGS) entry which is preliminary data.</text>
</comment>
<dbReference type="PANTHER" id="PTHR11365:SF23">
    <property type="entry name" value="HYPOTHETICAL 5-OXOPROLINASE (EUROFUNG)-RELATED"/>
    <property type="match status" value="1"/>
</dbReference>
<dbReference type="GO" id="GO:0017168">
    <property type="term" value="F:5-oxoprolinase (ATP-hydrolyzing) activity"/>
    <property type="evidence" value="ECO:0007669"/>
    <property type="project" value="TreeGrafter"/>
</dbReference>
<sequence length="402" mass="41419">MGVRIGISLGPGRTSAVAVRDRALLASTGGTAPAKLLADIVRACPEPPDAIVADLSGLLAGLVLNRHRELSPVAMIRVLPRAATDPALERHPDDVVERLITRRYTVPGGHDLFGRELRPLDHVALRAVCHEIRQGPARDIAVVASGSPAQPRHEREVADALQAAMPDARISVAHEFGGHGLAAREATVVLNAALAGAAGQLLDACERGARGIPFQVARGDGGWVNPSRLRTLPVLGVGAADALQLQGAAQLAGTGDCRVLLDRSPQPMVGDVRHGLAAVRPQVVAGLGTALAVPTAALTRADTSRAGDIALVKADRDAAELTCVGAAASRPTAWLDEIAFIESTAELEGIRRDAQARATAIATANGATPGSADVVEVSTVAVPYSPSGTIRVRVRVAGVPEA</sequence>
<dbReference type="Pfam" id="PF05378">
    <property type="entry name" value="Hydant_A_N"/>
    <property type="match status" value="1"/>
</dbReference>
<name>A0A557ZSL3_9PSEU</name>
<gene>
    <name evidence="2" type="ORF">FNH06_36895</name>
</gene>
<keyword evidence="3" id="KW-1185">Reference proteome</keyword>
<organism evidence="2 3">
    <name type="scientific">Amycolatopsis acidiphila</name>
    <dbReference type="NCBI Taxonomy" id="715473"/>
    <lineage>
        <taxon>Bacteria</taxon>
        <taxon>Bacillati</taxon>
        <taxon>Actinomycetota</taxon>
        <taxon>Actinomycetes</taxon>
        <taxon>Pseudonocardiales</taxon>
        <taxon>Pseudonocardiaceae</taxon>
        <taxon>Amycolatopsis</taxon>
    </lineage>
</organism>
<protein>
    <recommendedName>
        <fullName evidence="1">Hydantoinase/oxoprolinase N-terminal domain-containing protein</fullName>
    </recommendedName>
</protein>
<accession>A0A557ZSL3</accession>
<dbReference type="OrthoDB" id="9768323at2"/>
<dbReference type="EMBL" id="VJZA01000125">
    <property type="protein sequence ID" value="TVT14982.1"/>
    <property type="molecule type" value="Genomic_DNA"/>
</dbReference>
<dbReference type="RefSeq" id="WP_144645438.1">
    <property type="nucleotide sequence ID" value="NZ_BNAX01000004.1"/>
</dbReference>
<dbReference type="InterPro" id="IPR008040">
    <property type="entry name" value="Hydant_A_N"/>
</dbReference>
<dbReference type="GO" id="GO:0006749">
    <property type="term" value="P:glutathione metabolic process"/>
    <property type="evidence" value="ECO:0007669"/>
    <property type="project" value="TreeGrafter"/>
</dbReference>
<proteinExistence type="predicted"/>
<dbReference type="Proteomes" id="UP000318578">
    <property type="component" value="Unassembled WGS sequence"/>
</dbReference>
<evidence type="ECO:0000313" key="3">
    <source>
        <dbReference type="Proteomes" id="UP000318578"/>
    </source>
</evidence>
<evidence type="ECO:0000313" key="2">
    <source>
        <dbReference type="EMBL" id="TVT14982.1"/>
    </source>
</evidence>
<dbReference type="GO" id="GO:0005829">
    <property type="term" value="C:cytosol"/>
    <property type="evidence" value="ECO:0007669"/>
    <property type="project" value="TreeGrafter"/>
</dbReference>
<dbReference type="PANTHER" id="PTHR11365">
    <property type="entry name" value="5-OXOPROLINASE RELATED"/>
    <property type="match status" value="1"/>
</dbReference>
<feature type="domain" description="Hydantoinase/oxoprolinase N-terminal" evidence="1">
    <location>
        <begin position="99"/>
        <end position="163"/>
    </location>
</feature>
<evidence type="ECO:0000259" key="1">
    <source>
        <dbReference type="Pfam" id="PF05378"/>
    </source>
</evidence>